<dbReference type="SUPFAM" id="SSF51215">
    <property type="entry name" value="Regulatory protein AraC"/>
    <property type="match status" value="1"/>
</dbReference>
<dbReference type="SUPFAM" id="SSF46689">
    <property type="entry name" value="Homeodomain-like"/>
    <property type="match status" value="2"/>
</dbReference>
<reference evidence="5 6" key="1">
    <citation type="submission" date="2024-09" db="EMBL/GenBank/DDBJ databases">
        <authorList>
            <person name="Sun Q."/>
            <person name="Mori K."/>
        </authorList>
    </citation>
    <scope>NUCLEOTIDE SEQUENCE [LARGE SCALE GENOMIC DNA]</scope>
    <source>
        <strain evidence="5 6">CCM 4839</strain>
    </source>
</reference>
<feature type="domain" description="HTH araC/xylS-type" evidence="4">
    <location>
        <begin position="189"/>
        <end position="287"/>
    </location>
</feature>
<dbReference type="PROSITE" id="PS01124">
    <property type="entry name" value="HTH_ARAC_FAMILY_2"/>
    <property type="match status" value="1"/>
</dbReference>
<dbReference type="Gene3D" id="2.60.120.10">
    <property type="entry name" value="Jelly Rolls"/>
    <property type="match status" value="1"/>
</dbReference>
<dbReference type="Pfam" id="PF12833">
    <property type="entry name" value="HTH_18"/>
    <property type="match status" value="1"/>
</dbReference>
<accession>A0ABV6JBL2</accession>
<dbReference type="InterPro" id="IPR018060">
    <property type="entry name" value="HTH_AraC"/>
</dbReference>
<evidence type="ECO:0000259" key="4">
    <source>
        <dbReference type="PROSITE" id="PS01124"/>
    </source>
</evidence>
<dbReference type="InterPro" id="IPR003313">
    <property type="entry name" value="AraC-bd"/>
</dbReference>
<proteinExistence type="predicted"/>
<organism evidence="5 6">
    <name type="scientific">Paenibacillus mendelii</name>
    <dbReference type="NCBI Taxonomy" id="206163"/>
    <lineage>
        <taxon>Bacteria</taxon>
        <taxon>Bacillati</taxon>
        <taxon>Bacillota</taxon>
        <taxon>Bacilli</taxon>
        <taxon>Bacillales</taxon>
        <taxon>Paenibacillaceae</taxon>
        <taxon>Paenibacillus</taxon>
    </lineage>
</organism>
<keyword evidence="2" id="KW-0238">DNA-binding</keyword>
<evidence type="ECO:0000256" key="1">
    <source>
        <dbReference type="ARBA" id="ARBA00023015"/>
    </source>
</evidence>
<dbReference type="PRINTS" id="PR00032">
    <property type="entry name" value="HTHARAC"/>
</dbReference>
<evidence type="ECO:0000313" key="6">
    <source>
        <dbReference type="Proteomes" id="UP001589818"/>
    </source>
</evidence>
<dbReference type="RefSeq" id="WP_204818665.1">
    <property type="nucleotide sequence ID" value="NZ_JANHOF010000005.1"/>
</dbReference>
<protein>
    <submittedName>
        <fullName evidence="5">Helix-turn-helix domain-containing protein</fullName>
    </submittedName>
</protein>
<dbReference type="PANTHER" id="PTHR43280:SF2">
    <property type="entry name" value="HTH-TYPE TRANSCRIPTIONAL REGULATOR EXSA"/>
    <property type="match status" value="1"/>
</dbReference>
<evidence type="ECO:0000256" key="2">
    <source>
        <dbReference type="ARBA" id="ARBA00023125"/>
    </source>
</evidence>
<comment type="caution">
    <text evidence="5">The sequence shown here is derived from an EMBL/GenBank/DDBJ whole genome shotgun (WGS) entry which is preliminary data.</text>
</comment>
<dbReference type="InterPro" id="IPR037923">
    <property type="entry name" value="HTH-like"/>
</dbReference>
<sequence length="295" mass="33918">MTVYPEYMDSLSFANINKGQIPFYCLFNTIQNIPLHYHDFVELSYVIEGYGTEILNGVPYALKPGSVSFLLPHHLHEFHSSPDTPLQVYCCMFDINLIFESQTDSELGQLLLQVGDRLPSHKDLDDHESASMKQACSHIYREYRNSEIGRNSSIRSKLIEALLIYVRSHAAPSSIDADPRPSSLKSDDWKIIQYVHAHYLDNIAQENLSAIFNVSPASISRLFNKHLGRSFTDYIHTLRIRRASTLLLMTPMTISEISFDVGFESFRTFSRVFKEIKHMTPRDYRQAFSQAPKDK</sequence>
<dbReference type="InterPro" id="IPR014710">
    <property type="entry name" value="RmlC-like_jellyroll"/>
</dbReference>
<keyword evidence="1" id="KW-0805">Transcription regulation</keyword>
<name>A0ABV6JBL2_9BACL</name>
<keyword evidence="3" id="KW-0804">Transcription</keyword>
<dbReference type="EMBL" id="JBHLVF010000023">
    <property type="protein sequence ID" value="MFC0392917.1"/>
    <property type="molecule type" value="Genomic_DNA"/>
</dbReference>
<dbReference type="Gene3D" id="1.10.10.60">
    <property type="entry name" value="Homeodomain-like"/>
    <property type="match status" value="2"/>
</dbReference>
<dbReference type="Pfam" id="PF02311">
    <property type="entry name" value="AraC_binding"/>
    <property type="match status" value="1"/>
</dbReference>
<dbReference type="InterPro" id="IPR009057">
    <property type="entry name" value="Homeodomain-like_sf"/>
</dbReference>
<dbReference type="InterPro" id="IPR020449">
    <property type="entry name" value="Tscrpt_reg_AraC-type_HTH"/>
</dbReference>
<evidence type="ECO:0000256" key="3">
    <source>
        <dbReference type="ARBA" id="ARBA00023163"/>
    </source>
</evidence>
<dbReference type="Proteomes" id="UP001589818">
    <property type="component" value="Unassembled WGS sequence"/>
</dbReference>
<evidence type="ECO:0000313" key="5">
    <source>
        <dbReference type="EMBL" id="MFC0392917.1"/>
    </source>
</evidence>
<dbReference type="PANTHER" id="PTHR43280">
    <property type="entry name" value="ARAC-FAMILY TRANSCRIPTIONAL REGULATOR"/>
    <property type="match status" value="1"/>
</dbReference>
<keyword evidence="6" id="KW-1185">Reference proteome</keyword>
<dbReference type="SMART" id="SM00342">
    <property type="entry name" value="HTH_ARAC"/>
    <property type="match status" value="1"/>
</dbReference>
<gene>
    <name evidence="5" type="ORF">ACFFJ8_16210</name>
</gene>